<sequence>MGAGASGPEAGQAIMLGVVAYSDSVGSIWEGMRQYFASVDVPLDFCMFTSYDRMVEALVHGHIDIAWNGPLAHVRLKRRTGGKSISLGMRDCDRNFRSHLVVRKGAGIDSLAALAGKRLATGAYDSPQAYVLPLQAIGAAPGGEGLLKSIHVVRFDKDLGKHGDTAAGELEVMRALSAGEVDAGFVSDVMWSKALAAREVNGKGQAQLVVLSDVVPPFDHCQFDAMPTLSATKRDMFSKALFAMSMGVPEHKAVMQLEGIREKWEGPREDGYARMHDALAAEPGVPFPPPLDTVSKHRFASLEVRGDRGIHATKFERACV</sequence>
<accession>A0A8J5XJS1</accession>
<reference evidence="1" key="1">
    <citation type="submission" date="2021-05" db="EMBL/GenBank/DDBJ databases">
        <title>The genome of the haptophyte Pavlova lutheri (Diacronema luteri, Pavlovales) - a model for lipid biosynthesis in eukaryotic algae.</title>
        <authorList>
            <person name="Hulatt C.J."/>
            <person name="Posewitz M.C."/>
        </authorList>
    </citation>
    <scope>NUCLEOTIDE SEQUENCE</scope>
    <source>
        <strain evidence="1">NIVA-4/92</strain>
    </source>
</reference>
<proteinExistence type="predicted"/>
<dbReference type="PANTHER" id="PTHR35841:SF1">
    <property type="entry name" value="PHOSPHONATES-BINDING PERIPLASMIC PROTEIN"/>
    <property type="match status" value="1"/>
</dbReference>
<evidence type="ECO:0000313" key="1">
    <source>
        <dbReference type="EMBL" id="KAG8465826.1"/>
    </source>
</evidence>
<dbReference type="Pfam" id="PF12974">
    <property type="entry name" value="Phosphonate-bd"/>
    <property type="match status" value="1"/>
</dbReference>
<protein>
    <submittedName>
        <fullName evidence="1">Uncharacterized protein</fullName>
    </submittedName>
</protein>
<gene>
    <name evidence="1" type="ORF">KFE25_005396</name>
</gene>
<dbReference type="AlphaFoldDB" id="A0A8J5XJS1"/>
<organism evidence="1 2">
    <name type="scientific">Diacronema lutheri</name>
    <name type="common">Unicellular marine alga</name>
    <name type="synonym">Monochrysis lutheri</name>
    <dbReference type="NCBI Taxonomy" id="2081491"/>
    <lineage>
        <taxon>Eukaryota</taxon>
        <taxon>Haptista</taxon>
        <taxon>Haptophyta</taxon>
        <taxon>Pavlovophyceae</taxon>
        <taxon>Pavlovales</taxon>
        <taxon>Pavlovaceae</taxon>
        <taxon>Diacronema</taxon>
    </lineage>
</organism>
<comment type="caution">
    <text evidence="1">The sequence shown here is derived from an EMBL/GenBank/DDBJ whole genome shotgun (WGS) entry which is preliminary data.</text>
</comment>
<dbReference type="EMBL" id="JAGTXO010000009">
    <property type="protein sequence ID" value="KAG8465826.1"/>
    <property type="molecule type" value="Genomic_DNA"/>
</dbReference>
<dbReference type="Gene3D" id="3.40.190.10">
    <property type="entry name" value="Periplasmic binding protein-like II"/>
    <property type="match status" value="1"/>
</dbReference>
<dbReference type="PANTHER" id="PTHR35841">
    <property type="entry name" value="PHOSPHONATES-BINDING PERIPLASMIC PROTEIN"/>
    <property type="match status" value="1"/>
</dbReference>
<dbReference type="OrthoDB" id="10262451at2759"/>
<name>A0A8J5XJS1_DIALT</name>
<dbReference type="Proteomes" id="UP000751190">
    <property type="component" value="Unassembled WGS sequence"/>
</dbReference>
<keyword evidence="2" id="KW-1185">Reference proteome</keyword>
<dbReference type="OMA" id="KHGDHIG"/>
<dbReference type="SUPFAM" id="SSF53850">
    <property type="entry name" value="Periplasmic binding protein-like II"/>
    <property type="match status" value="1"/>
</dbReference>
<evidence type="ECO:0000313" key="2">
    <source>
        <dbReference type="Proteomes" id="UP000751190"/>
    </source>
</evidence>